<accession>A0A9D3QAL8</accession>
<reference evidence="1" key="1">
    <citation type="submission" date="2021-01" db="EMBL/GenBank/DDBJ databases">
        <authorList>
            <person name="Zahm M."/>
            <person name="Roques C."/>
            <person name="Cabau C."/>
            <person name="Klopp C."/>
            <person name="Donnadieu C."/>
            <person name="Jouanno E."/>
            <person name="Lampietro C."/>
            <person name="Louis A."/>
            <person name="Herpin A."/>
            <person name="Echchiki A."/>
            <person name="Berthelot C."/>
            <person name="Parey E."/>
            <person name="Roest-Crollius H."/>
            <person name="Braasch I."/>
            <person name="Postlethwait J."/>
            <person name="Bobe J."/>
            <person name="Montfort J."/>
            <person name="Bouchez O."/>
            <person name="Begum T."/>
            <person name="Mejri S."/>
            <person name="Adams A."/>
            <person name="Chen W.-J."/>
            <person name="Guiguen Y."/>
        </authorList>
    </citation>
    <scope>NUCLEOTIDE SEQUENCE</scope>
    <source>
        <strain evidence="1">YG-15Mar2019-1</strain>
        <tissue evidence="1">Brain</tissue>
    </source>
</reference>
<name>A0A9D3QAL8_MEGAT</name>
<dbReference type="AlphaFoldDB" id="A0A9D3QAL8"/>
<gene>
    <name evidence="1" type="ORF">MATL_G00055980</name>
</gene>
<keyword evidence="2" id="KW-1185">Reference proteome</keyword>
<protein>
    <submittedName>
        <fullName evidence="1">Uncharacterized protein</fullName>
    </submittedName>
</protein>
<proteinExistence type="predicted"/>
<organism evidence="1 2">
    <name type="scientific">Megalops atlanticus</name>
    <name type="common">Tarpon</name>
    <name type="synonym">Clupea gigantea</name>
    <dbReference type="NCBI Taxonomy" id="7932"/>
    <lineage>
        <taxon>Eukaryota</taxon>
        <taxon>Metazoa</taxon>
        <taxon>Chordata</taxon>
        <taxon>Craniata</taxon>
        <taxon>Vertebrata</taxon>
        <taxon>Euteleostomi</taxon>
        <taxon>Actinopterygii</taxon>
        <taxon>Neopterygii</taxon>
        <taxon>Teleostei</taxon>
        <taxon>Elopiformes</taxon>
        <taxon>Megalopidae</taxon>
        <taxon>Megalops</taxon>
    </lineage>
</organism>
<dbReference type="Gene3D" id="3.90.380.10">
    <property type="entry name" value="Naphthalene 1,2-dioxygenase Alpha Subunit, Chain A, domain 1"/>
    <property type="match status" value="1"/>
</dbReference>
<evidence type="ECO:0000313" key="1">
    <source>
        <dbReference type="EMBL" id="KAG7480428.1"/>
    </source>
</evidence>
<dbReference type="OrthoDB" id="426882at2759"/>
<dbReference type="Proteomes" id="UP001046870">
    <property type="component" value="Chromosome 4"/>
</dbReference>
<dbReference type="EMBL" id="JAFDVH010000004">
    <property type="protein sequence ID" value="KAG7480428.1"/>
    <property type="molecule type" value="Genomic_DNA"/>
</dbReference>
<comment type="caution">
    <text evidence="1">The sequence shown here is derived from an EMBL/GenBank/DDBJ whole genome shotgun (WGS) entry which is preliminary data.</text>
</comment>
<evidence type="ECO:0000313" key="2">
    <source>
        <dbReference type="Proteomes" id="UP001046870"/>
    </source>
</evidence>
<sequence length="123" mass="13622">MRRAVPPDCVCVFGCRWPLLNLDVVARQVGPGVEFLFFEHCFLSRGVILQCVTPVEPLLQCVSQTIFYQRLTPPLVPRLLLRAEGIQVPFCSSQRPQWPAVPGCAVHTTLRCETDTGSVSAAL</sequence>